<proteinExistence type="predicted"/>
<dbReference type="InterPro" id="IPR019177">
    <property type="entry name" value="Golgin_subfamily_A_member_5"/>
</dbReference>
<name>A0A8K0G2Z0_IGNLU</name>
<evidence type="ECO:0000256" key="1">
    <source>
        <dbReference type="ARBA" id="ARBA00004394"/>
    </source>
</evidence>
<sequence>MAWFQNLAGKAEDLLVKFDQNAANVFSDPSQKLLENTEQQDRDSNIIEPSQEFSLAGKLSESDFNIQIEPKISDNIKNWNKSNVYIDNCDIPIFNDNMSIISEKSRLSDNDDNGLVFNSTIPLNKQDISPPPYNGTIESLLKKEPKSEYSGVSSKSGSLQNSFIIMDDPVSNYEEKIVKLEQENEEFNQQLINMRHLYSELQNENSNLHSQLERINETLTMTQNEMEQYRARAERILQEKEKLIKKQDTSGVAIVQDQASLQFYEELKTELKIQEEQYKQLLEKFSRTENELSALQHNFMVAQKDYEIQKHVLQDTLTNERKIRATIEEEYRLKTKKLQSVLDELTQKNQHYCKSNSRNW</sequence>
<keyword evidence="2" id="KW-0812">Transmembrane</keyword>
<evidence type="ECO:0000256" key="6">
    <source>
        <dbReference type="ARBA" id="ARBA00023136"/>
    </source>
</evidence>
<protein>
    <recommendedName>
        <fullName evidence="10">Golgin-84</fullName>
    </recommendedName>
</protein>
<accession>A0A8K0G2Z0</accession>
<comment type="caution">
    <text evidence="8">The sequence shown here is derived from an EMBL/GenBank/DDBJ whole genome shotgun (WGS) entry which is preliminary data.</text>
</comment>
<comment type="subcellular location">
    <subcellularLocation>
        <location evidence="1">Golgi apparatus membrane</location>
    </subcellularLocation>
</comment>
<dbReference type="OrthoDB" id="248903at2759"/>
<evidence type="ECO:0000256" key="7">
    <source>
        <dbReference type="SAM" id="Coils"/>
    </source>
</evidence>
<evidence type="ECO:0000256" key="5">
    <source>
        <dbReference type="ARBA" id="ARBA00023054"/>
    </source>
</evidence>
<evidence type="ECO:0000313" key="9">
    <source>
        <dbReference type="Proteomes" id="UP000801492"/>
    </source>
</evidence>
<dbReference type="EMBL" id="VTPC01090256">
    <property type="protein sequence ID" value="KAF2883904.1"/>
    <property type="molecule type" value="Genomic_DNA"/>
</dbReference>
<keyword evidence="6" id="KW-0472">Membrane</keyword>
<gene>
    <name evidence="8" type="ORF">ILUMI_22289</name>
</gene>
<dbReference type="GO" id="GO:0000139">
    <property type="term" value="C:Golgi membrane"/>
    <property type="evidence" value="ECO:0007669"/>
    <property type="project" value="UniProtKB-SubCell"/>
</dbReference>
<organism evidence="8 9">
    <name type="scientific">Ignelater luminosus</name>
    <name type="common">Cucubano</name>
    <name type="synonym">Pyrophorus luminosus</name>
    <dbReference type="NCBI Taxonomy" id="2038154"/>
    <lineage>
        <taxon>Eukaryota</taxon>
        <taxon>Metazoa</taxon>
        <taxon>Ecdysozoa</taxon>
        <taxon>Arthropoda</taxon>
        <taxon>Hexapoda</taxon>
        <taxon>Insecta</taxon>
        <taxon>Pterygota</taxon>
        <taxon>Neoptera</taxon>
        <taxon>Endopterygota</taxon>
        <taxon>Coleoptera</taxon>
        <taxon>Polyphaga</taxon>
        <taxon>Elateriformia</taxon>
        <taxon>Elateroidea</taxon>
        <taxon>Elateridae</taxon>
        <taxon>Agrypninae</taxon>
        <taxon>Pyrophorini</taxon>
        <taxon>Ignelater</taxon>
    </lineage>
</organism>
<dbReference type="AlphaFoldDB" id="A0A8K0G2Z0"/>
<keyword evidence="9" id="KW-1185">Reference proteome</keyword>
<evidence type="ECO:0000256" key="2">
    <source>
        <dbReference type="ARBA" id="ARBA00022692"/>
    </source>
</evidence>
<feature type="coiled-coil region" evidence="7">
    <location>
        <begin position="170"/>
        <end position="298"/>
    </location>
</feature>
<evidence type="ECO:0000256" key="3">
    <source>
        <dbReference type="ARBA" id="ARBA00022989"/>
    </source>
</evidence>
<evidence type="ECO:0008006" key="10">
    <source>
        <dbReference type="Google" id="ProtNLM"/>
    </source>
</evidence>
<evidence type="ECO:0000313" key="8">
    <source>
        <dbReference type="EMBL" id="KAF2883904.1"/>
    </source>
</evidence>
<evidence type="ECO:0000256" key="4">
    <source>
        <dbReference type="ARBA" id="ARBA00023034"/>
    </source>
</evidence>
<dbReference type="Proteomes" id="UP000801492">
    <property type="component" value="Unassembled WGS sequence"/>
</dbReference>
<reference evidence="8" key="1">
    <citation type="submission" date="2019-08" db="EMBL/GenBank/DDBJ databases">
        <title>The genome of the North American firefly Photinus pyralis.</title>
        <authorList>
            <consortium name="Photinus pyralis genome working group"/>
            <person name="Fallon T.R."/>
            <person name="Sander Lower S.E."/>
            <person name="Weng J.-K."/>
        </authorList>
    </citation>
    <scope>NUCLEOTIDE SEQUENCE</scope>
    <source>
        <strain evidence="8">TRF0915ILg1</strain>
        <tissue evidence="8">Whole body</tissue>
    </source>
</reference>
<keyword evidence="5 7" id="KW-0175">Coiled coil</keyword>
<keyword evidence="3" id="KW-1133">Transmembrane helix</keyword>
<keyword evidence="4" id="KW-0333">Golgi apparatus</keyword>
<dbReference type="Pfam" id="PF09787">
    <property type="entry name" value="Golgin_A5"/>
    <property type="match status" value="1"/>
</dbReference>
<dbReference type="GO" id="GO:0007030">
    <property type="term" value="P:Golgi organization"/>
    <property type="evidence" value="ECO:0007669"/>
    <property type="project" value="InterPro"/>
</dbReference>